<evidence type="ECO:0000313" key="3">
    <source>
        <dbReference type="EMBL" id="CAF9924947.1"/>
    </source>
</evidence>
<dbReference type="PANTHER" id="PTHR24305">
    <property type="entry name" value="CYTOCHROME P450"/>
    <property type="match status" value="1"/>
</dbReference>
<dbReference type="GO" id="GO:0016705">
    <property type="term" value="F:oxidoreductase activity, acting on paired donors, with incorporation or reduction of molecular oxygen"/>
    <property type="evidence" value="ECO:0007669"/>
    <property type="project" value="InterPro"/>
</dbReference>
<keyword evidence="2" id="KW-0812">Transmembrane</keyword>
<evidence type="ECO:0000256" key="2">
    <source>
        <dbReference type="SAM" id="Phobius"/>
    </source>
</evidence>
<comment type="caution">
    <text evidence="3">The sequence shown here is derived from an EMBL/GenBank/DDBJ whole genome shotgun (WGS) entry which is preliminary data.</text>
</comment>
<evidence type="ECO:0000256" key="1">
    <source>
        <dbReference type="ARBA" id="ARBA00010617"/>
    </source>
</evidence>
<dbReference type="InterPro" id="IPR036396">
    <property type="entry name" value="Cyt_P450_sf"/>
</dbReference>
<dbReference type="OrthoDB" id="1470350at2759"/>
<dbReference type="Pfam" id="PF00067">
    <property type="entry name" value="p450"/>
    <property type="match status" value="1"/>
</dbReference>
<proteinExistence type="inferred from homology"/>
<dbReference type="EMBL" id="CAJPDS010000037">
    <property type="protein sequence ID" value="CAF9924947.1"/>
    <property type="molecule type" value="Genomic_DNA"/>
</dbReference>
<reference evidence="3" key="1">
    <citation type="submission" date="2021-03" db="EMBL/GenBank/DDBJ databases">
        <authorList>
            <person name="Tagirdzhanova G."/>
        </authorList>
    </citation>
    <scope>NUCLEOTIDE SEQUENCE</scope>
</reference>
<dbReference type="InterPro" id="IPR050121">
    <property type="entry name" value="Cytochrome_P450_monoxygenase"/>
</dbReference>
<dbReference type="AlphaFoldDB" id="A0A8H3FLD5"/>
<dbReference type="PANTHER" id="PTHR24305:SF166">
    <property type="entry name" value="CYTOCHROME P450 12A4, MITOCHONDRIAL-RELATED"/>
    <property type="match status" value="1"/>
</dbReference>
<dbReference type="InterPro" id="IPR001128">
    <property type="entry name" value="Cyt_P450"/>
</dbReference>
<sequence length="489" mass="56561">MAVIEDLFDSFKPGITAICAFIFIYVAFIHPLFFAPLAHVPGPVGCKLSWYYIALFDVQLTRNDRIAEWHKKYGPVICIRPGEVSLSDPLLMREIYGTKGKYTKSRFFDHFMAYGARALFSIGPYWEHQQKRMLISTFYHRTSIQKPVVELFVRERMQQLFDQINRRLQANTDTKTIKMYPIFNCFAFDNITRLLYGPRHCAYTLENDCHERQLLLQMKQAQLWSPLKFNFPLIVNGSYFTKKLLPHGFEASLSAEDDLAEWNWRNLNEAMEDKEVTIDNSLLARMLAVKDQDGRPLDLNYIGSELFDHLNAAQETVAVALVYVTYHLGIHRDWQAIIREELQSLPIQDDGFPTLAAIEAAPLFEAFIREVHRLNPGASGRQERYVPEGGKVYDGIFLPEGVRHRYLILILPGLTRARFEPQHQRLPFIMTRLSFLLPKSSVRHDGSIYHPLNSSVWNGLSFLSAMAHVCASERLLQQWRSISLLRLCV</sequence>
<dbReference type="Proteomes" id="UP000664521">
    <property type="component" value="Unassembled WGS sequence"/>
</dbReference>
<keyword evidence="2" id="KW-0472">Membrane</keyword>
<keyword evidence="4" id="KW-1185">Reference proteome</keyword>
<dbReference type="GO" id="GO:0020037">
    <property type="term" value="F:heme binding"/>
    <property type="evidence" value="ECO:0007669"/>
    <property type="project" value="InterPro"/>
</dbReference>
<evidence type="ECO:0008006" key="5">
    <source>
        <dbReference type="Google" id="ProtNLM"/>
    </source>
</evidence>
<dbReference type="GO" id="GO:0005506">
    <property type="term" value="F:iron ion binding"/>
    <property type="evidence" value="ECO:0007669"/>
    <property type="project" value="InterPro"/>
</dbReference>
<evidence type="ECO:0000313" key="4">
    <source>
        <dbReference type="Proteomes" id="UP000664521"/>
    </source>
</evidence>
<gene>
    <name evidence="3" type="ORF">HETSPECPRED_005703</name>
</gene>
<organism evidence="3 4">
    <name type="scientific">Heterodermia speciosa</name>
    <dbReference type="NCBI Taxonomy" id="116794"/>
    <lineage>
        <taxon>Eukaryota</taxon>
        <taxon>Fungi</taxon>
        <taxon>Dikarya</taxon>
        <taxon>Ascomycota</taxon>
        <taxon>Pezizomycotina</taxon>
        <taxon>Lecanoromycetes</taxon>
        <taxon>OSLEUM clade</taxon>
        <taxon>Lecanoromycetidae</taxon>
        <taxon>Caliciales</taxon>
        <taxon>Physciaceae</taxon>
        <taxon>Heterodermia</taxon>
    </lineage>
</organism>
<comment type="similarity">
    <text evidence="1">Belongs to the cytochrome P450 family.</text>
</comment>
<feature type="transmembrane region" description="Helical" evidence="2">
    <location>
        <begin position="15"/>
        <end position="38"/>
    </location>
</feature>
<dbReference type="Gene3D" id="1.10.630.10">
    <property type="entry name" value="Cytochrome P450"/>
    <property type="match status" value="1"/>
</dbReference>
<name>A0A8H3FLD5_9LECA</name>
<dbReference type="SUPFAM" id="SSF48264">
    <property type="entry name" value="Cytochrome P450"/>
    <property type="match status" value="1"/>
</dbReference>
<accession>A0A8H3FLD5</accession>
<keyword evidence="2" id="KW-1133">Transmembrane helix</keyword>
<dbReference type="GO" id="GO:0004497">
    <property type="term" value="F:monooxygenase activity"/>
    <property type="evidence" value="ECO:0007669"/>
    <property type="project" value="InterPro"/>
</dbReference>
<protein>
    <recommendedName>
        <fullName evidence="5">Cytochrome P450</fullName>
    </recommendedName>
</protein>